<evidence type="ECO:0000313" key="2">
    <source>
        <dbReference type="EMBL" id="EGD74885.1"/>
    </source>
</evidence>
<dbReference type="InParanoid" id="F2UE35"/>
<dbReference type="Proteomes" id="UP000007799">
    <property type="component" value="Unassembled WGS sequence"/>
</dbReference>
<accession>F2UE35</accession>
<dbReference type="GeneID" id="16073099"/>
<feature type="region of interest" description="Disordered" evidence="1">
    <location>
        <begin position="1"/>
        <end position="29"/>
    </location>
</feature>
<dbReference type="EMBL" id="GL832970">
    <property type="protein sequence ID" value="EGD74885.1"/>
    <property type="molecule type" value="Genomic_DNA"/>
</dbReference>
<dbReference type="AlphaFoldDB" id="F2UE35"/>
<feature type="region of interest" description="Disordered" evidence="1">
    <location>
        <begin position="77"/>
        <end position="100"/>
    </location>
</feature>
<reference evidence="2" key="1">
    <citation type="submission" date="2009-08" db="EMBL/GenBank/DDBJ databases">
        <title>Annotation of Salpingoeca rosetta.</title>
        <authorList>
            <consortium name="The Broad Institute Genome Sequencing Platform"/>
            <person name="Russ C."/>
            <person name="Cuomo C."/>
            <person name="Burger G."/>
            <person name="Gray M.W."/>
            <person name="Holland P.W.H."/>
            <person name="King N."/>
            <person name="Lang F.B.F."/>
            <person name="Roger A.J."/>
            <person name="Ruiz-Trillo I."/>
            <person name="Young S.K."/>
            <person name="Zeng Q."/>
            <person name="Gargeya S."/>
            <person name="Alvarado L."/>
            <person name="Berlin A."/>
            <person name="Chapman S.B."/>
            <person name="Chen Z."/>
            <person name="Freedman E."/>
            <person name="Gellesch M."/>
            <person name="Goldberg J."/>
            <person name="Griggs A."/>
            <person name="Gujja S."/>
            <person name="Heilman E."/>
            <person name="Heiman D."/>
            <person name="Howarth C."/>
            <person name="Mehta T."/>
            <person name="Neiman D."/>
            <person name="Pearson M."/>
            <person name="Roberts A."/>
            <person name="Saif S."/>
            <person name="Shea T."/>
            <person name="Shenoy N."/>
            <person name="Sisk P."/>
            <person name="Stolte C."/>
            <person name="Sykes S."/>
            <person name="White J."/>
            <person name="Yandava C."/>
            <person name="Haas B."/>
            <person name="Nusbaum C."/>
            <person name="Birren B."/>
        </authorList>
    </citation>
    <scope>NUCLEOTIDE SEQUENCE [LARGE SCALE GENOMIC DNA]</scope>
    <source>
        <strain evidence="2">ATCC 50818</strain>
    </source>
</reference>
<name>F2UE35_SALR5</name>
<feature type="compositionally biased region" description="Basic and acidic residues" evidence="1">
    <location>
        <begin position="1"/>
        <end position="27"/>
    </location>
</feature>
<dbReference type="KEGG" id="sre:PTSG_07113"/>
<evidence type="ECO:0000313" key="3">
    <source>
        <dbReference type="Proteomes" id="UP000007799"/>
    </source>
</evidence>
<sequence length="100" mass="10566">MTASREEKLAQLRAAREKGGSAEDVKSKNQAALQNLKAKRVEEFTNQAEMAGMDLSGLDPSIAQFLGKGMSAEEMIAARSAKRADGAAKRGAAPPPPPKK</sequence>
<protein>
    <submittedName>
        <fullName evidence="2">Uncharacterized protein</fullName>
    </submittedName>
</protein>
<organism evidence="3">
    <name type="scientific">Salpingoeca rosetta (strain ATCC 50818 / BSB-021)</name>
    <dbReference type="NCBI Taxonomy" id="946362"/>
    <lineage>
        <taxon>Eukaryota</taxon>
        <taxon>Choanoflagellata</taxon>
        <taxon>Craspedida</taxon>
        <taxon>Salpingoecidae</taxon>
        <taxon>Salpingoeca</taxon>
    </lineage>
</organism>
<dbReference type="RefSeq" id="XP_004992530.1">
    <property type="nucleotide sequence ID" value="XM_004992473.1"/>
</dbReference>
<gene>
    <name evidence="2" type="ORF">PTSG_07113</name>
</gene>
<keyword evidence="3" id="KW-1185">Reference proteome</keyword>
<proteinExistence type="predicted"/>
<evidence type="ECO:0000256" key="1">
    <source>
        <dbReference type="SAM" id="MobiDB-lite"/>
    </source>
</evidence>